<dbReference type="PANTHER" id="PTHR43520">
    <property type="entry name" value="ATP7, ISOFORM B"/>
    <property type="match status" value="1"/>
</dbReference>
<dbReference type="Gene3D" id="2.70.150.10">
    <property type="entry name" value="Calcium-transporting ATPase, cytoplasmic transduction domain A"/>
    <property type="match status" value="1"/>
</dbReference>
<dbReference type="InterPro" id="IPR008250">
    <property type="entry name" value="ATPase_P-typ_transduc_dom_A_sf"/>
</dbReference>
<keyword evidence="3" id="KW-0812">Transmembrane</keyword>
<dbReference type="GO" id="GO:0043682">
    <property type="term" value="F:P-type divalent copper transporter activity"/>
    <property type="evidence" value="ECO:0007669"/>
    <property type="project" value="TreeGrafter"/>
</dbReference>
<dbReference type="SUPFAM" id="SSF81653">
    <property type="entry name" value="Calcium ATPase, transduction domain A"/>
    <property type="match status" value="1"/>
</dbReference>
<sequence>GIVYTTIPIWKKGYRSLFKEHQFDMAVFDSILFPWLFMTKYYFILALLNWICYLSKTFAYKVKYIEKDLRATLVQVFGKIPKLVWLLKDGVEIEVPCEELNVGDTIVVNANEIIPVDGVIVNGTTLIDQRLLTGELQPLQKTVGDQVFAATIVLSDRIFIRVGKSSSQTLVAQLIGQRT</sequence>
<dbReference type="AlphaFoldDB" id="A0A176RXU1"/>
<keyword evidence="1" id="KW-0479">Metal-binding</keyword>
<dbReference type="GO" id="GO:0016787">
    <property type="term" value="F:hydrolase activity"/>
    <property type="evidence" value="ECO:0007669"/>
    <property type="project" value="UniProtKB-KW"/>
</dbReference>
<keyword evidence="2" id="KW-1278">Translocase</keyword>
<keyword evidence="3" id="KW-0472">Membrane</keyword>
<dbReference type="GO" id="GO:0055070">
    <property type="term" value="P:copper ion homeostasis"/>
    <property type="evidence" value="ECO:0007669"/>
    <property type="project" value="TreeGrafter"/>
</dbReference>
<reference evidence="5 6" key="1">
    <citation type="submission" date="2016-05" db="EMBL/GenBank/DDBJ databases">
        <title>Single-cell genome of chain-forming Candidatus Thiomargarita nelsonii and comparison to other large sulfur-oxidizing bacteria.</title>
        <authorList>
            <person name="Winkel M."/>
            <person name="Salman V."/>
            <person name="Woyke T."/>
            <person name="Schulz-Vogt H."/>
            <person name="Richter M."/>
            <person name="Flood B."/>
            <person name="Bailey J."/>
            <person name="Amann R."/>
            <person name="Mussmann M."/>
        </authorList>
    </citation>
    <scope>NUCLEOTIDE SEQUENCE [LARGE SCALE GENOMIC DNA]</scope>
    <source>
        <strain evidence="5 6">THI036</strain>
    </source>
</reference>
<accession>A0A176RXU1</accession>
<dbReference type="GO" id="GO:0005507">
    <property type="term" value="F:copper ion binding"/>
    <property type="evidence" value="ECO:0007669"/>
    <property type="project" value="TreeGrafter"/>
</dbReference>
<keyword evidence="3" id="KW-1133">Transmembrane helix</keyword>
<evidence type="ECO:0000256" key="1">
    <source>
        <dbReference type="ARBA" id="ARBA00022723"/>
    </source>
</evidence>
<evidence type="ECO:0000256" key="3">
    <source>
        <dbReference type="SAM" id="Phobius"/>
    </source>
</evidence>
<proteinExistence type="predicted"/>
<dbReference type="GO" id="GO:0016020">
    <property type="term" value="C:membrane"/>
    <property type="evidence" value="ECO:0007669"/>
    <property type="project" value="TreeGrafter"/>
</dbReference>
<dbReference type="Pfam" id="PF00122">
    <property type="entry name" value="E1-E2_ATPase"/>
    <property type="match status" value="1"/>
</dbReference>
<gene>
    <name evidence="5" type="ORF">THIOM_003765</name>
</gene>
<dbReference type="EC" id="3.6.3.-" evidence="5"/>
<feature type="non-terminal residue" evidence="5">
    <location>
        <position position="1"/>
    </location>
</feature>
<dbReference type="InterPro" id="IPR059000">
    <property type="entry name" value="ATPase_P-type_domA"/>
</dbReference>
<comment type="caution">
    <text evidence="5">The sequence shown here is derived from an EMBL/GenBank/DDBJ whole genome shotgun (WGS) entry which is preliminary data.</text>
</comment>
<dbReference type="EMBL" id="LUTY01002306">
    <property type="protein sequence ID" value="OAD20526.1"/>
    <property type="molecule type" value="Genomic_DNA"/>
</dbReference>
<feature type="domain" description="P-type ATPase A" evidence="4">
    <location>
        <begin position="80"/>
        <end position="175"/>
    </location>
</feature>
<evidence type="ECO:0000313" key="6">
    <source>
        <dbReference type="Proteomes" id="UP000076962"/>
    </source>
</evidence>
<evidence type="ECO:0000256" key="2">
    <source>
        <dbReference type="ARBA" id="ARBA00022967"/>
    </source>
</evidence>
<dbReference type="Proteomes" id="UP000076962">
    <property type="component" value="Unassembled WGS sequence"/>
</dbReference>
<feature type="non-terminal residue" evidence="5">
    <location>
        <position position="179"/>
    </location>
</feature>
<keyword evidence="6" id="KW-1185">Reference proteome</keyword>
<dbReference type="PANTHER" id="PTHR43520:SF8">
    <property type="entry name" value="P-TYPE CU(+) TRANSPORTER"/>
    <property type="match status" value="1"/>
</dbReference>
<feature type="transmembrane region" description="Helical" evidence="3">
    <location>
        <begin position="32"/>
        <end position="54"/>
    </location>
</feature>
<evidence type="ECO:0000313" key="5">
    <source>
        <dbReference type="EMBL" id="OAD20526.1"/>
    </source>
</evidence>
<evidence type="ECO:0000259" key="4">
    <source>
        <dbReference type="Pfam" id="PF00122"/>
    </source>
</evidence>
<name>A0A176RXU1_9GAMM</name>
<organism evidence="5 6">
    <name type="scientific">Candidatus Thiomargarita nelsonii</name>
    <dbReference type="NCBI Taxonomy" id="1003181"/>
    <lineage>
        <taxon>Bacteria</taxon>
        <taxon>Pseudomonadati</taxon>
        <taxon>Pseudomonadota</taxon>
        <taxon>Gammaproteobacteria</taxon>
        <taxon>Thiotrichales</taxon>
        <taxon>Thiotrichaceae</taxon>
        <taxon>Thiomargarita</taxon>
    </lineage>
</organism>
<protein>
    <submittedName>
        <fullName evidence="5">ATPase, P-type, ATPase-associated region domain protein</fullName>
        <ecNumber evidence="5">3.6.3.-</ecNumber>
    </submittedName>
</protein>
<keyword evidence="5" id="KW-0378">Hydrolase</keyword>